<evidence type="ECO:0000313" key="1">
    <source>
        <dbReference type="EMBL" id="KAI8549452.1"/>
    </source>
</evidence>
<dbReference type="EMBL" id="CM046393">
    <property type="protein sequence ID" value="KAI8549452.1"/>
    <property type="molecule type" value="Genomic_DNA"/>
</dbReference>
<protein>
    <submittedName>
        <fullName evidence="1">Uncharacterized protein</fullName>
    </submittedName>
</protein>
<organism evidence="1 2">
    <name type="scientific">Rhododendron molle</name>
    <name type="common">Chinese azalea</name>
    <name type="synonym">Azalea mollis</name>
    <dbReference type="NCBI Taxonomy" id="49168"/>
    <lineage>
        <taxon>Eukaryota</taxon>
        <taxon>Viridiplantae</taxon>
        <taxon>Streptophyta</taxon>
        <taxon>Embryophyta</taxon>
        <taxon>Tracheophyta</taxon>
        <taxon>Spermatophyta</taxon>
        <taxon>Magnoliopsida</taxon>
        <taxon>eudicotyledons</taxon>
        <taxon>Gunneridae</taxon>
        <taxon>Pentapetalae</taxon>
        <taxon>asterids</taxon>
        <taxon>Ericales</taxon>
        <taxon>Ericaceae</taxon>
        <taxon>Ericoideae</taxon>
        <taxon>Rhodoreae</taxon>
        <taxon>Rhododendron</taxon>
    </lineage>
</organism>
<sequence length="164" mass="17580">MWYIWKNRNGAVFEHKILLSQVVSSRAAGCLDEHFAANQVMGEALGARGEVSSVAWQRLSIGFVKINVDGGWVKSYGKGAYGVVIRDANGMFIVAAAGCLSWRGSSEIAQAMAVRHGEQMGLQLGLNAVMVESGSQLVIKMINGNNVVSQSVNSIIHDVKGSEQ</sequence>
<reference evidence="1" key="1">
    <citation type="submission" date="2022-02" db="EMBL/GenBank/DDBJ databases">
        <title>Plant Genome Project.</title>
        <authorList>
            <person name="Zhang R.-G."/>
        </authorList>
    </citation>
    <scope>NUCLEOTIDE SEQUENCE</scope>
    <source>
        <strain evidence="1">AT1</strain>
    </source>
</reference>
<gene>
    <name evidence="1" type="ORF">RHMOL_Rhmol06G0025700</name>
</gene>
<name>A0ACC0N9P5_RHOML</name>
<dbReference type="Proteomes" id="UP001062846">
    <property type="component" value="Chromosome 6"/>
</dbReference>
<keyword evidence="2" id="KW-1185">Reference proteome</keyword>
<evidence type="ECO:0000313" key="2">
    <source>
        <dbReference type="Proteomes" id="UP001062846"/>
    </source>
</evidence>
<comment type="caution">
    <text evidence="1">The sequence shown here is derived from an EMBL/GenBank/DDBJ whole genome shotgun (WGS) entry which is preliminary data.</text>
</comment>
<proteinExistence type="predicted"/>
<accession>A0ACC0N9P5</accession>